<proteinExistence type="predicted"/>
<gene>
    <name evidence="1" type="ORF">LIER_37390</name>
</gene>
<accession>A0AAV3PJL5</accession>
<evidence type="ECO:0000313" key="1">
    <source>
        <dbReference type="EMBL" id="GAA0151942.1"/>
    </source>
</evidence>
<organism evidence="1 2">
    <name type="scientific">Lithospermum erythrorhizon</name>
    <name type="common">Purple gromwell</name>
    <name type="synonym">Lithospermum officinale var. erythrorhizon</name>
    <dbReference type="NCBI Taxonomy" id="34254"/>
    <lineage>
        <taxon>Eukaryota</taxon>
        <taxon>Viridiplantae</taxon>
        <taxon>Streptophyta</taxon>
        <taxon>Embryophyta</taxon>
        <taxon>Tracheophyta</taxon>
        <taxon>Spermatophyta</taxon>
        <taxon>Magnoliopsida</taxon>
        <taxon>eudicotyledons</taxon>
        <taxon>Gunneridae</taxon>
        <taxon>Pentapetalae</taxon>
        <taxon>asterids</taxon>
        <taxon>lamiids</taxon>
        <taxon>Boraginales</taxon>
        <taxon>Boraginaceae</taxon>
        <taxon>Boraginoideae</taxon>
        <taxon>Lithospermeae</taxon>
        <taxon>Lithospermum</taxon>
    </lineage>
</organism>
<name>A0AAV3PJL5_LITER</name>
<dbReference type="AlphaFoldDB" id="A0AAV3PJL5"/>
<protein>
    <recommendedName>
        <fullName evidence="3">N-acetyltransferase domain-containing protein</fullName>
    </recommendedName>
</protein>
<evidence type="ECO:0000313" key="2">
    <source>
        <dbReference type="Proteomes" id="UP001454036"/>
    </source>
</evidence>
<dbReference type="Proteomes" id="UP001454036">
    <property type="component" value="Unassembled WGS sequence"/>
</dbReference>
<dbReference type="EMBL" id="BAABME010017935">
    <property type="protein sequence ID" value="GAA0151942.1"/>
    <property type="molecule type" value="Genomic_DNA"/>
</dbReference>
<evidence type="ECO:0008006" key="3">
    <source>
        <dbReference type="Google" id="ProtNLM"/>
    </source>
</evidence>
<comment type="caution">
    <text evidence="1">The sequence shown here is derived from an EMBL/GenBank/DDBJ whole genome shotgun (WGS) entry which is preliminary data.</text>
</comment>
<sequence length="198" mass="22427">MTTPSAGGVVLILRRKGVVSRKPYNSFELVDLSSDHSYSKSYARDTLANQELVGESQTSTPAEIALQEGKDMQDEDPTIIRKSLPVDVDQSHLPHLREYFSIPSSIEMRLPSGTDQVWMRESLRRGFPLERADRPRSPPTEETSVALEKLRRTFRQKLHWKIFCEEGKLIGAVIVHDQEYDLSENPSVGVYTDSLTPI</sequence>
<keyword evidence="2" id="KW-1185">Reference proteome</keyword>
<reference evidence="1 2" key="1">
    <citation type="submission" date="2024-01" db="EMBL/GenBank/DDBJ databases">
        <title>The complete chloroplast genome sequence of Lithospermum erythrorhizon: insights into the phylogenetic relationship among Boraginaceae species and the maternal lineages of purple gromwells.</title>
        <authorList>
            <person name="Okada T."/>
            <person name="Watanabe K."/>
        </authorList>
    </citation>
    <scope>NUCLEOTIDE SEQUENCE [LARGE SCALE GENOMIC DNA]</scope>
</reference>